<dbReference type="PANTHER" id="PTHR15615:SF117">
    <property type="entry name" value="PHO85 CYCLIN PHO80"/>
    <property type="match status" value="1"/>
</dbReference>
<dbReference type="EMBL" id="BQKY01000012">
    <property type="protein sequence ID" value="GJN92723.1"/>
    <property type="molecule type" value="Genomic_DNA"/>
</dbReference>
<sequence length="404" mass="41537">MLDRLIEHNDRIPLTSTSLTRFHSRAPPNISVRDYLLRIAKFTNVEACCLLILLPYVDKVCARLSSFTISSLTVHRFLIAAVSVGSKALSDAFCTNGRYARVGGVSVVEMNLLEKEFCEALDWRLTTSGPVLAHYYTSLVRSHPGYRLSDAPLPSPPPPPHIDIPAPTSPLAPQSPLTPSGQPHSLFGAMAMDVEQPPSAAPAALAPVSTNGPVDRPSPSSPPSPTAPPSSSSSNVSLSSNSAFSASNPHSLSGSPQRDRHRGRERADPTSDQSGSGGFSPSLAVGPSPFAPPPLIPPKLHSASASHLPSPIRAPGMGSAGAARRSSVTSPPLARVAAAAEVPPASPAKRARGPSTSGQGGQAGPGAATANGSYRFAPSPRLSNGADTAAGSAAAVAAAMDEGY</sequence>
<accession>A0AAV5GVW1</accession>
<gene>
    <name evidence="2" type="ORF">Rhopal_005759-T1</name>
</gene>
<dbReference type="Proteomes" id="UP001342314">
    <property type="component" value="Unassembled WGS sequence"/>
</dbReference>
<dbReference type="GO" id="GO:0005634">
    <property type="term" value="C:nucleus"/>
    <property type="evidence" value="ECO:0007669"/>
    <property type="project" value="TreeGrafter"/>
</dbReference>
<feature type="compositionally biased region" description="Pro residues" evidence="1">
    <location>
        <begin position="219"/>
        <end position="228"/>
    </location>
</feature>
<evidence type="ECO:0000256" key="1">
    <source>
        <dbReference type="SAM" id="MobiDB-lite"/>
    </source>
</evidence>
<feature type="compositionally biased region" description="Low complexity" evidence="1">
    <location>
        <begin position="229"/>
        <end position="251"/>
    </location>
</feature>
<evidence type="ECO:0000313" key="2">
    <source>
        <dbReference type="EMBL" id="GJN92723.1"/>
    </source>
</evidence>
<dbReference type="AlphaFoldDB" id="A0AAV5GVW1"/>
<dbReference type="CDD" id="cd20558">
    <property type="entry name" value="CYCLIN_ScPCL7-like"/>
    <property type="match status" value="1"/>
</dbReference>
<dbReference type="Gene3D" id="1.10.472.10">
    <property type="entry name" value="Cyclin-like"/>
    <property type="match status" value="1"/>
</dbReference>
<feature type="compositionally biased region" description="Low complexity" evidence="1">
    <location>
        <begin position="330"/>
        <end position="343"/>
    </location>
</feature>
<feature type="compositionally biased region" description="Low complexity" evidence="1">
    <location>
        <begin position="197"/>
        <end position="207"/>
    </location>
</feature>
<dbReference type="GO" id="GO:0000307">
    <property type="term" value="C:cyclin-dependent protein kinase holoenzyme complex"/>
    <property type="evidence" value="ECO:0007669"/>
    <property type="project" value="TreeGrafter"/>
</dbReference>
<comment type="caution">
    <text evidence="2">The sequence shown here is derived from an EMBL/GenBank/DDBJ whole genome shotgun (WGS) entry which is preliminary data.</text>
</comment>
<reference evidence="2 3" key="1">
    <citation type="submission" date="2021-12" db="EMBL/GenBank/DDBJ databases">
        <title>High titer production of polyol ester of fatty acids by Rhodotorula paludigena BS15 towards product separation-free biomass refinery.</title>
        <authorList>
            <person name="Mano J."/>
            <person name="Ono H."/>
            <person name="Tanaka T."/>
            <person name="Naito K."/>
            <person name="Sushida H."/>
            <person name="Ike M."/>
            <person name="Tokuyasu K."/>
            <person name="Kitaoka M."/>
        </authorList>
    </citation>
    <scope>NUCLEOTIDE SEQUENCE [LARGE SCALE GENOMIC DNA]</scope>
    <source>
        <strain evidence="2 3">BS15</strain>
    </source>
</reference>
<feature type="compositionally biased region" description="Polar residues" evidence="1">
    <location>
        <begin position="171"/>
        <end position="183"/>
    </location>
</feature>
<dbReference type="InterPro" id="IPR013922">
    <property type="entry name" value="Cyclin_PHO80-like"/>
</dbReference>
<dbReference type="Pfam" id="PF08613">
    <property type="entry name" value="Cyclin"/>
    <property type="match status" value="1"/>
</dbReference>
<feature type="compositionally biased region" description="Low complexity" evidence="1">
    <location>
        <begin position="386"/>
        <end position="404"/>
    </location>
</feature>
<protein>
    <recommendedName>
        <fullName evidence="4">Cyclin-domain-containing protein</fullName>
    </recommendedName>
</protein>
<proteinExistence type="predicted"/>
<evidence type="ECO:0000313" key="3">
    <source>
        <dbReference type="Proteomes" id="UP001342314"/>
    </source>
</evidence>
<keyword evidence="3" id="KW-1185">Reference proteome</keyword>
<feature type="region of interest" description="Disordered" evidence="1">
    <location>
        <begin position="149"/>
        <end position="185"/>
    </location>
</feature>
<feature type="compositionally biased region" description="Pro residues" evidence="1">
    <location>
        <begin position="153"/>
        <end position="170"/>
    </location>
</feature>
<evidence type="ECO:0008006" key="4">
    <source>
        <dbReference type="Google" id="ProtNLM"/>
    </source>
</evidence>
<name>A0AAV5GVW1_9BASI</name>
<dbReference type="GO" id="GO:0016538">
    <property type="term" value="F:cyclin-dependent protein serine/threonine kinase regulator activity"/>
    <property type="evidence" value="ECO:0007669"/>
    <property type="project" value="TreeGrafter"/>
</dbReference>
<organism evidence="2 3">
    <name type="scientific">Rhodotorula paludigena</name>
    <dbReference type="NCBI Taxonomy" id="86838"/>
    <lineage>
        <taxon>Eukaryota</taxon>
        <taxon>Fungi</taxon>
        <taxon>Dikarya</taxon>
        <taxon>Basidiomycota</taxon>
        <taxon>Pucciniomycotina</taxon>
        <taxon>Microbotryomycetes</taxon>
        <taxon>Sporidiobolales</taxon>
        <taxon>Sporidiobolaceae</taxon>
        <taxon>Rhodotorula</taxon>
    </lineage>
</organism>
<dbReference type="PANTHER" id="PTHR15615">
    <property type="match status" value="1"/>
</dbReference>
<dbReference type="GO" id="GO:0019901">
    <property type="term" value="F:protein kinase binding"/>
    <property type="evidence" value="ECO:0007669"/>
    <property type="project" value="InterPro"/>
</dbReference>
<feature type="region of interest" description="Disordered" evidence="1">
    <location>
        <begin position="197"/>
        <end position="404"/>
    </location>
</feature>